<evidence type="ECO:0000256" key="13">
    <source>
        <dbReference type="SAM" id="MobiDB-lite"/>
    </source>
</evidence>
<proteinExistence type="inferred from homology"/>
<dbReference type="Ensembl" id="ENSCPVT00000022548.2">
    <property type="protein sequence ID" value="ENSCPVP00000021589.2"/>
    <property type="gene ID" value="ENSCPVG00000015515.2"/>
</dbReference>
<evidence type="ECO:0000256" key="9">
    <source>
        <dbReference type="ARBA" id="ARBA00023136"/>
    </source>
</evidence>
<dbReference type="InterPro" id="IPR048285">
    <property type="entry name" value="Integrin_alpha_Ig-like_2"/>
</dbReference>
<evidence type="ECO:0000256" key="1">
    <source>
        <dbReference type="ARBA" id="ARBA00004479"/>
    </source>
</evidence>
<dbReference type="AlphaFoldDB" id="A0A8C3NIA0"/>
<dbReference type="GO" id="GO:0007229">
    <property type="term" value="P:integrin-mediated signaling pathway"/>
    <property type="evidence" value="ECO:0007669"/>
    <property type="project" value="UniProtKB-KW"/>
</dbReference>
<dbReference type="Pfam" id="PF01839">
    <property type="entry name" value="FG-GAP"/>
    <property type="match status" value="2"/>
</dbReference>
<keyword evidence="8 12" id="KW-0401">Integrin</keyword>
<evidence type="ECO:0000256" key="10">
    <source>
        <dbReference type="ARBA" id="ARBA00023170"/>
    </source>
</evidence>
<dbReference type="Gene3D" id="2.60.40.1510">
    <property type="entry name" value="ntegrin, alpha v. Chain A, domain 3"/>
    <property type="match status" value="1"/>
</dbReference>
<organism evidence="17 18">
    <name type="scientific">Geospiza parvula</name>
    <name type="common">Small tree-finch</name>
    <name type="synonym">Camarhynchus parvulus</name>
    <dbReference type="NCBI Taxonomy" id="87175"/>
    <lineage>
        <taxon>Eukaryota</taxon>
        <taxon>Metazoa</taxon>
        <taxon>Chordata</taxon>
        <taxon>Craniata</taxon>
        <taxon>Vertebrata</taxon>
        <taxon>Euteleostomi</taxon>
        <taxon>Archelosauria</taxon>
        <taxon>Archosauria</taxon>
        <taxon>Dinosauria</taxon>
        <taxon>Saurischia</taxon>
        <taxon>Theropoda</taxon>
        <taxon>Coelurosauria</taxon>
        <taxon>Aves</taxon>
        <taxon>Neognathae</taxon>
        <taxon>Neoaves</taxon>
        <taxon>Telluraves</taxon>
        <taxon>Australaves</taxon>
        <taxon>Passeriformes</taxon>
        <taxon>Thraupidae</taxon>
        <taxon>Camarhynchus</taxon>
    </lineage>
</organism>
<feature type="domain" description="Integrin alpha third immunoglobulin-like" evidence="16">
    <location>
        <begin position="835"/>
        <end position="1009"/>
    </location>
</feature>
<evidence type="ECO:0000256" key="7">
    <source>
        <dbReference type="ARBA" id="ARBA00022989"/>
    </source>
</evidence>
<sequence length="1103" mass="119672">MSPGLPGLCQWLLSVSLWLPGLSRWLPALSRWLPALFLWLPALSRWLPALFLWLPAAAAFNLDGSSPVLKDGERGSLFGAAVALHRQLSPEPRAWLLVGAPQARAVPGQAAERPGALFACPLSAEPSDCWRVPIDEGEDPMRESKENQWLGVSVQSQGPGGKVVTCAHRYEVRHRVRQPLETRDVIGRCFVLSQDLRERDELDGGEWKFCEGRAPGHERFGFCQQGLAAAFSPDRRYVLLGAPGTYNWKGSLRVERLQQSSLDLLLPDAGPFEAGGEQEQDPSLIPVPANSYLGFSVAAGPALTRPHELSFVSGAPRANHSGAVLILRADSASRLRPEAVLGGPQLSSAFGHAVALLDLNSDGWTDLAVGAPHFFERQEELGGAVYVYINPGGLWGSATPERLSGPRGSAFGTALCSAGDLDRDGFEDLAVGAPFDGAGKVFIYHGSALGIVTRPAQVLDGEAVGVSAFGYSLSGGLDVDGNLYPDLLVGSLSDTVVLYRARPVVHVARDVSVLPPLIDLESSNCRDGPGVWWVHRDPPRPPTPCVSPRVPPCILPLALDADSERRLRGQQPRGSFLERGPAEPEHRIRARLELPRPRERRCVPATFRLHDDIRDKLRPIAVTLSFAIAGTPRGWHRGRRGTALPPLSPALSPRQPSTLRTEVHFLRQGCGDDRICQSHLELRPRFCARLGDSDFLALPTDEDGTAILAVSDQKDVALELQVTNEPSDPAQPHRDGDDAHQALLVASLPPELPYAAIRDKVLCLANPNGSRVECELGNPLKRGAQVRFFLILSTSGISIHTTELEVLLELSTTSEQPGLEPMVARARVVIELPLAVTGVAVPPRLFFGGQVLGESAVKRESQVGSAVRFEVTVSQRGPLLRTPGSAALTVQWPLELPNGKWLLYPLSLELGTPPVPCSPPANPLRLALVRLGGWGGVRSDQGESPGRGGPPEEPPARSWWVPAGRKRRNVTLDCARGTARCRPFRCPLPSLERSELRARGRLWNGTFLEVRERPGVGRGLSPMSLSLHLDPGVAVTAVPWWVLPLAVLLGLLLLALLVLGLWKVRDPPRIAIAIRRDRTRHVAIRHHTARHVVIYPLLSRAVS</sequence>
<evidence type="ECO:0000256" key="3">
    <source>
        <dbReference type="ARBA" id="ARBA00022692"/>
    </source>
</evidence>
<dbReference type="GO" id="GO:0033627">
    <property type="term" value="P:cell adhesion mediated by integrin"/>
    <property type="evidence" value="ECO:0007669"/>
    <property type="project" value="TreeGrafter"/>
</dbReference>
<evidence type="ECO:0000256" key="8">
    <source>
        <dbReference type="ARBA" id="ARBA00023037"/>
    </source>
</evidence>
<dbReference type="InterPro" id="IPR032695">
    <property type="entry name" value="Integrin_dom_sf"/>
</dbReference>
<dbReference type="SUPFAM" id="SSF69179">
    <property type="entry name" value="Integrin domains"/>
    <property type="match status" value="3"/>
</dbReference>
<dbReference type="GO" id="GO:0050900">
    <property type="term" value="P:leukocyte migration"/>
    <property type="evidence" value="ECO:0007669"/>
    <property type="project" value="TreeGrafter"/>
</dbReference>
<dbReference type="GO" id="GO:0007160">
    <property type="term" value="P:cell-matrix adhesion"/>
    <property type="evidence" value="ECO:0007669"/>
    <property type="project" value="TreeGrafter"/>
</dbReference>
<feature type="transmembrane region" description="Helical" evidence="12">
    <location>
        <begin position="1040"/>
        <end position="1062"/>
    </location>
</feature>
<evidence type="ECO:0000256" key="12">
    <source>
        <dbReference type="RuleBase" id="RU003762"/>
    </source>
</evidence>
<keyword evidence="5" id="KW-0677">Repeat</keyword>
<name>A0A8C3NIA0_GEOPR</name>
<dbReference type="PANTHER" id="PTHR23220">
    <property type="entry name" value="INTEGRIN ALPHA"/>
    <property type="match status" value="1"/>
</dbReference>
<dbReference type="PANTHER" id="PTHR23220:SF90">
    <property type="entry name" value="INTEGRIN ALPHA-7"/>
    <property type="match status" value="1"/>
</dbReference>
<comment type="subcellular location">
    <subcellularLocation>
        <location evidence="1 12">Membrane</location>
        <topology evidence="1 12">Single-pass type I membrane protein</topology>
    </subcellularLocation>
</comment>
<keyword evidence="18" id="KW-1185">Reference proteome</keyword>
<protein>
    <recommendedName>
        <fullName evidence="19">Integrin alpha-2 domain-containing protein</fullName>
    </recommendedName>
</protein>
<evidence type="ECO:0000256" key="11">
    <source>
        <dbReference type="ARBA" id="ARBA00023180"/>
    </source>
</evidence>
<dbReference type="InterPro" id="IPR013649">
    <property type="entry name" value="Integrin_alpha_Ig-like_1"/>
</dbReference>
<dbReference type="Pfam" id="PF20805">
    <property type="entry name" value="Integrin_A_Ig_2"/>
    <property type="match status" value="1"/>
</dbReference>
<reference evidence="17" key="1">
    <citation type="submission" date="2025-08" db="UniProtKB">
        <authorList>
            <consortium name="Ensembl"/>
        </authorList>
    </citation>
    <scope>IDENTIFICATION</scope>
</reference>
<dbReference type="GO" id="GO:0008305">
    <property type="term" value="C:integrin complex"/>
    <property type="evidence" value="ECO:0007669"/>
    <property type="project" value="InterPro"/>
</dbReference>
<dbReference type="InterPro" id="IPR028994">
    <property type="entry name" value="Integrin_alpha_N"/>
</dbReference>
<evidence type="ECO:0000259" key="14">
    <source>
        <dbReference type="Pfam" id="PF08441"/>
    </source>
</evidence>
<dbReference type="Gene3D" id="1.20.5.930">
    <property type="entry name" value="Bicelle-embedded integrin alpha(iib) transmembrane segment"/>
    <property type="match status" value="1"/>
</dbReference>
<keyword evidence="9 12" id="KW-0472">Membrane</keyword>
<reference evidence="17" key="2">
    <citation type="submission" date="2025-09" db="UniProtKB">
        <authorList>
            <consortium name="Ensembl"/>
        </authorList>
    </citation>
    <scope>IDENTIFICATION</scope>
</reference>
<evidence type="ECO:0000256" key="2">
    <source>
        <dbReference type="ARBA" id="ARBA00008054"/>
    </source>
</evidence>
<keyword evidence="10 12" id="KW-0675">Receptor</keyword>
<dbReference type="GO" id="GO:0098609">
    <property type="term" value="P:cell-cell adhesion"/>
    <property type="evidence" value="ECO:0007669"/>
    <property type="project" value="TreeGrafter"/>
</dbReference>
<dbReference type="GO" id="GO:0009897">
    <property type="term" value="C:external side of plasma membrane"/>
    <property type="evidence" value="ECO:0007669"/>
    <property type="project" value="TreeGrafter"/>
</dbReference>
<dbReference type="InterPro" id="IPR048286">
    <property type="entry name" value="Integrin_alpha_Ig-like_3"/>
</dbReference>
<evidence type="ECO:0000256" key="6">
    <source>
        <dbReference type="ARBA" id="ARBA00022889"/>
    </source>
</evidence>
<dbReference type="Gene3D" id="2.60.40.1530">
    <property type="entry name" value="ntegrin, alpha v. Chain A, domain 4"/>
    <property type="match status" value="1"/>
</dbReference>
<feature type="domain" description="Integrin alpha first immunoglubulin-like" evidence="14">
    <location>
        <begin position="501"/>
        <end position="667"/>
    </location>
</feature>
<dbReference type="SUPFAM" id="SSF69318">
    <property type="entry name" value="Integrin alpha N-terminal domain"/>
    <property type="match status" value="1"/>
</dbReference>
<dbReference type="Proteomes" id="UP000694382">
    <property type="component" value="Unassembled WGS sequence"/>
</dbReference>
<evidence type="ECO:0000256" key="5">
    <source>
        <dbReference type="ARBA" id="ARBA00022737"/>
    </source>
</evidence>
<dbReference type="InterPro" id="IPR013519">
    <property type="entry name" value="Int_alpha_beta-p"/>
</dbReference>
<evidence type="ECO:0000313" key="18">
    <source>
        <dbReference type="Proteomes" id="UP000694382"/>
    </source>
</evidence>
<evidence type="ECO:0000259" key="15">
    <source>
        <dbReference type="Pfam" id="PF20805"/>
    </source>
</evidence>
<keyword evidence="6 12" id="KW-0130">Cell adhesion</keyword>
<dbReference type="Pfam" id="PF08441">
    <property type="entry name" value="Integrin_A_Ig_1"/>
    <property type="match status" value="1"/>
</dbReference>
<dbReference type="Gene3D" id="2.60.40.1460">
    <property type="entry name" value="Integrin domains. Chain A, domain 2"/>
    <property type="match status" value="1"/>
</dbReference>
<comment type="similarity">
    <text evidence="2 12">Belongs to the integrin alpha chain family.</text>
</comment>
<feature type="region of interest" description="Disordered" evidence="13">
    <location>
        <begin position="937"/>
        <end position="959"/>
    </location>
</feature>
<keyword evidence="3 12" id="KW-0812">Transmembrane</keyword>
<evidence type="ECO:0000259" key="16">
    <source>
        <dbReference type="Pfam" id="PF20806"/>
    </source>
</evidence>
<keyword evidence="11" id="KW-0325">Glycoprotein</keyword>
<dbReference type="SMART" id="SM00191">
    <property type="entry name" value="Int_alpha"/>
    <property type="match status" value="5"/>
</dbReference>
<dbReference type="InterPro" id="IPR000413">
    <property type="entry name" value="Integrin_alpha"/>
</dbReference>
<dbReference type="PROSITE" id="PS51470">
    <property type="entry name" value="FG_GAP"/>
    <property type="match status" value="3"/>
</dbReference>
<dbReference type="InterPro" id="IPR013517">
    <property type="entry name" value="FG-GAP"/>
</dbReference>
<dbReference type="GO" id="GO:0005178">
    <property type="term" value="F:integrin binding"/>
    <property type="evidence" value="ECO:0007669"/>
    <property type="project" value="TreeGrafter"/>
</dbReference>
<dbReference type="Pfam" id="PF20806">
    <property type="entry name" value="Integrin_A_Ig_3"/>
    <property type="match status" value="1"/>
</dbReference>
<keyword evidence="7 12" id="KW-1133">Transmembrane helix</keyword>
<evidence type="ECO:0008006" key="19">
    <source>
        <dbReference type="Google" id="ProtNLM"/>
    </source>
</evidence>
<accession>A0A8C3NIA0</accession>
<dbReference type="Gene3D" id="2.130.10.130">
    <property type="entry name" value="Integrin alpha, N-terminal"/>
    <property type="match status" value="1"/>
</dbReference>
<feature type="domain" description="Integrin alpha second immunoglobulin-like" evidence="15">
    <location>
        <begin position="670"/>
        <end position="826"/>
    </location>
</feature>
<keyword evidence="4" id="KW-0732">Signal</keyword>
<evidence type="ECO:0000313" key="17">
    <source>
        <dbReference type="Ensembl" id="ENSCPVP00000021589.2"/>
    </source>
</evidence>
<dbReference type="PRINTS" id="PR01185">
    <property type="entry name" value="INTEGRINA"/>
</dbReference>
<evidence type="ECO:0000256" key="4">
    <source>
        <dbReference type="ARBA" id="ARBA00022729"/>
    </source>
</evidence>
<accession>A0A8U8BUZ0</accession>